<name>A0A061FMQ0_THECC</name>
<feature type="transmembrane region" description="Helical" evidence="1">
    <location>
        <begin position="62"/>
        <end position="79"/>
    </location>
</feature>
<keyword evidence="1" id="KW-0812">Transmembrane</keyword>
<protein>
    <submittedName>
        <fullName evidence="2">Uncharacterized protein</fullName>
    </submittedName>
</protein>
<reference evidence="2 3" key="1">
    <citation type="journal article" date="2013" name="Genome Biol.">
        <title>The genome sequence of the most widely cultivated cacao type and its use to identify candidate genes regulating pod color.</title>
        <authorList>
            <person name="Motamayor J.C."/>
            <person name="Mockaitis K."/>
            <person name="Schmutz J."/>
            <person name="Haiminen N."/>
            <person name="Iii D.L."/>
            <person name="Cornejo O."/>
            <person name="Findley S.D."/>
            <person name="Zheng P."/>
            <person name="Utro F."/>
            <person name="Royaert S."/>
            <person name="Saski C."/>
            <person name="Jenkins J."/>
            <person name="Podicheti R."/>
            <person name="Zhao M."/>
            <person name="Scheffler B.E."/>
            <person name="Stack J.C."/>
            <person name="Feltus F.A."/>
            <person name="Mustiga G.M."/>
            <person name="Amores F."/>
            <person name="Phillips W."/>
            <person name="Marelli J.P."/>
            <person name="May G.D."/>
            <person name="Shapiro H."/>
            <person name="Ma J."/>
            <person name="Bustamante C.D."/>
            <person name="Schnell R.J."/>
            <person name="Main D."/>
            <person name="Gilbert D."/>
            <person name="Parida L."/>
            <person name="Kuhn D.N."/>
        </authorList>
    </citation>
    <scope>NUCLEOTIDE SEQUENCE [LARGE SCALE GENOMIC DNA]</scope>
    <source>
        <strain evidence="3">cv. Matina 1-6</strain>
    </source>
</reference>
<evidence type="ECO:0000313" key="3">
    <source>
        <dbReference type="Proteomes" id="UP000026915"/>
    </source>
</evidence>
<evidence type="ECO:0000256" key="1">
    <source>
        <dbReference type="SAM" id="Phobius"/>
    </source>
</evidence>
<dbReference type="Gramene" id="EOY17967">
    <property type="protein sequence ID" value="EOY17967"/>
    <property type="gene ID" value="TCM_042651"/>
</dbReference>
<dbReference type="HOGENOM" id="CLU_2578658_0_0_1"/>
<sequence length="81" mass="9373">MLRVGFSNAFEGMQILPPWELYASAVMVKEVNARAHGMPLILAQRFNAFHGNTSSDLMNNRIPWFSVLTFSLMLNIYIYRY</sequence>
<dbReference type="AlphaFoldDB" id="A0A061FMQ0"/>
<proteinExistence type="predicted"/>
<dbReference type="EMBL" id="CM001888">
    <property type="protein sequence ID" value="EOY17967.1"/>
    <property type="molecule type" value="Genomic_DNA"/>
</dbReference>
<organism evidence="2 3">
    <name type="scientific">Theobroma cacao</name>
    <name type="common">Cacao</name>
    <name type="synonym">Cocoa</name>
    <dbReference type="NCBI Taxonomy" id="3641"/>
    <lineage>
        <taxon>Eukaryota</taxon>
        <taxon>Viridiplantae</taxon>
        <taxon>Streptophyta</taxon>
        <taxon>Embryophyta</taxon>
        <taxon>Tracheophyta</taxon>
        <taxon>Spermatophyta</taxon>
        <taxon>Magnoliopsida</taxon>
        <taxon>eudicotyledons</taxon>
        <taxon>Gunneridae</taxon>
        <taxon>Pentapetalae</taxon>
        <taxon>rosids</taxon>
        <taxon>malvids</taxon>
        <taxon>Malvales</taxon>
        <taxon>Malvaceae</taxon>
        <taxon>Byttnerioideae</taxon>
        <taxon>Theobroma</taxon>
    </lineage>
</organism>
<dbReference type="InParanoid" id="A0A061FMQ0"/>
<keyword evidence="1" id="KW-1133">Transmembrane helix</keyword>
<accession>A0A061FMQ0</accession>
<gene>
    <name evidence="2" type="ORF">TCM_042651</name>
</gene>
<evidence type="ECO:0000313" key="2">
    <source>
        <dbReference type="EMBL" id="EOY17967.1"/>
    </source>
</evidence>
<keyword evidence="1" id="KW-0472">Membrane</keyword>
<dbReference type="Proteomes" id="UP000026915">
    <property type="component" value="Chromosome 10"/>
</dbReference>
<keyword evidence="3" id="KW-1185">Reference proteome</keyword>